<dbReference type="Gene3D" id="3.40.50.300">
    <property type="entry name" value="P-loop containing nucleotide triphosphate hydrolases"/>
    <property type="match status" value="3"/>
</dbReference>
<comment type="similarity">
    <text evidence="16">In the C-terminal section; belongs to the type IA topoisomerase family.</text>
</comment>
<feature type="domain" description="Helicase ATP-binding" evidence="20">
    <location>
        <begin position="114"/>
        <end position="256"/>
    </location>
</feature>
<comment type="cofactor">
    <cofactor evidence="1">
        <name>Mg(2+)</name>
        <dbReference type="ChEBI" id="CHEBI:18420"/>
    </cofactor>
</comment>
<dbReference type="Gene3D" id="1.10.290.10">
    <property type="entry name" value="Topoisomerase I, domain 4"/>
    <property type="match status" value="1"/>
</dbReference>
<keyword evidence="16" id="KW-0378">Hydrolase</keyword>
<dbReference type="EMBL" id="CP007493">
    <property type="protein sequence ID" value="AJB42752.1"/>
    <property type="molecule type" value="Genomic_DNA"/>
</dbReference>
<evidence type="ECO:0000259" key="21">
    <source>
        <dbReference type="PROSITE" id="PS52036"/>
    </source>
</evidence>
<dbReference type="SUPFAM" id="SSF52540">
    <property type="entry name" value="P-loop containing nucleoside triphosphate hydrolases"/>
    <property type="match status" value="2"/>
</dbReference>
<comment type="function">
    <text evidence="16">Modifies the topological state of DNA by introducing positive supercoils in an ATP-dependent process, increasing the linking number in steps of +1. Binds to single-stranded DNA, transiently cleaves and then rejoins the ends, introducing a positive supercoil in the process. The scissile phosphodiester is attacked by the catalytic tyrosine of the enzyme, resulting in the formation of a DNA-(5'-phosphotyrosyl)-enzyme intermediate. Probably involved in rewinding DNA strands in regions of the chromosome that have opened up to allow replication, transcription, DNA repair and/or for DNA protection.</text>
</comment>
<dbReference type="CDD" id="cd17924">
    <property type="entry name" value="DDXDc_reverse_gyrase"/>
    <property type="match status" value="1"/>
</dbReference>
<dbReference type="SMART" id="SM00437">
    <property type="entry name" value="TOP1Ac"/>
    <property type="match status" value="1"/>
</dbReference>
<evidence type="ECO:0000256" key="7">
    <source>
        <dbReference type="ARBA" id="ARBA00022771"/>
    </source>
</evidence>
<evidence type="ECO:0000259" key="19">
    <source>
        <dbReference type="PROSITE" id="PS50880"/>
    </source>
</evidence>
<dbReference type="GO" id="GO:0160097">
    <property type="term" value="F:reverse gyrase activity"/>
    <property type="evidence" value="ECO:0007669"/>
    <property type="project" value="UniProtKB-UniRule"/>
</dbReference>
<dbReference type="PROSITE" id="PS52037">
    <property type="entry name" value="ZF_RG_C"/>
    <property type="match status" value="1"/>
</dbReference>
<dbReference type="InterPro" id="IPR003601">
    <property type="entry name" value="Topo_IA_2"/>
</dbReference>
<dbReference type="RefSeq" id="WP_020962324.1">
    <property type="nucleotide sequence ID" value="NZ_CP007493.1"/>
</dbReference>
<evidence type="ECO:0000256" key="18">
    <source>
        <dbReference type="SAM" id="Phobius"/>
    </source>
</evidence>
<sequence length="1279" mass="144705">MHDYELGAVYKSMCPNCGGDISDHRLASKTPCRVCLPEDKLSELKNTATGKKHRGKNVDDFLAHLEQVIRLLEAQGTKKELEKFYNVEKKLLEFGEFFSQALGSRPWSAQRTWARRVFLGKSFVILAPTGVGKTVFGILTALFLSKEKRKSYLILPTSALASQVYEKARAFASKLGLDPESIVIYHGSLSKNHKEEVIEKIRSGGYSVLITTSQFLARNFDKLEGQKFDFVFVDDVDSIIKSSKNIDKLLVLLGFSREDIDLALRTIRETSRLTRLLRNGNVSDEDRLQVEKLREKLRENLSKSEHGVLVVSTATGRPRGTRIRLFRELLGFEIGARGEFLRNIVDTYTIVANKDIVEKAVELVSELGGGGLVFVPIGTQEDFVLRLAGEFEKSGIRAKVLYGKHKDKNAIKEFEAGNVDVLIGTASYYGTLVRGLDLPHVVKYVLFVGVPHFKFSLDLGDITPLRLVQIASNVRNIATKEDQASLDRLILYLREALQNMEPGEYMAFTNCIKDNSCTGKLARVAERIDLLKRIVGKYLSSLEYLDRLSKETSLMIVKDGETLKLLLPDVMTYIQASGRASRLYARGVSKGLSIVICNDEMFFEKFKKFTSFYEIEWKPLEEINLEQLMREISHERQVIREIMEGKIPAELKTDLVKSALIIVESPTKAKTIANFFGKPSRRRLGPLIAYEVSYSGYIMNIVATQGHIFDLTTQLYSYDSARDFYGVLVIRRDSKLRFAPVFTTIKRCLRCGEQFTDPPLQKISLHGSVPNTPVKPGIVVCPKCGSDKIFDKAEVIRALRELAMEVEEVLIATDPDTEGEKIGWDVYLSLAPYVRKVKRIEFHEVTRKAFEEALNNPREIDQNLVHAQYVRRIEDRWLGFALSKALQKQYGLAWLSAGRVQTPVLGWVISNYEESLKSKKYVFWLTLKSIDNTGKLQLLVDTVRLDGKTPRTVASEMQGAKVVLKEVQRSEKTVNPPPPFTTDTLLREANTVLRLDVDKTMRLAQDLFESGLITYHRTDSTRVSDVGLAVAKSYISEKISPSSFVPRRWGEGGAHECIRPTRPLDVDGLMQILRQGVLQLQITLTRDHIRLYDLIFRRFIASQMPPAKVLEVTVKASGPYFEKDLAFIKEVLEEGFTKVLPLRTGITSQEGEYIIEDVAYKKVATVPLYTQADIIRLMKERNIGRPSTYSKIVKTLLDRNYVFVVKGGKLVPSSLGRQVYQYLSEMFGDVISEKKTAEVLAKMDLVENGDADYIDVLNEFYNEVHEKICSKVQEACPPH</sequence>
<keyword evidence="13 16" id="KW-0413">Isomerase</keyword>
<dbReference type="InterPro" id="IPR006171">
    <property type="entry name" value="TOPRIM_dom"/>
</dbReference>
<dbReference type="HAMAP" id="MF_01125">
    <property type="entry name" value="Reverse_gyrase"/>
    <property type="match status" value="1"/>
</dbReference>
<evidence type="ECO:0000256" key="12">
    <source>
        <dbReference type="ARBA" id="ARBA00023125"/>
    </source>
</evidence>
<evidence type="ECO:0000256" key="9">
    <source>
        <dbReference type="ARBA" id="ARBA00022840"/>
    </source>
</evidence>
<evidence type="ECO:0000256" key="14">
    <source>
        <dbReference type="ARBA" id="ARBA00043976"/>
    </source>
</evidence>
<dbReference type="CDD" id="cd03361">
    <property type="entry name" value="TOPRIM_TopoIA_RevGyr"/>
    <property type="match status" value="1"/>
</dbReference>
<feature type="transmembrane region" description="Helical" evidence="18">
    <location>
        <begin position="123"/>
        <end position="144"/>
    </location>
</feature>
<comment type="miscellaneous">
    <text evidence="16">This enzyme is the only unique feature of hyperthermophilic bacteria/archaea known and seems to be essential for adaptation to life at high temperatures. It may play a role in stabilization of DNA at high temperatures.</text>
</comment>
<dbReference type="GO" id="GO:0016887">
    <property type="term" value="F:ATP hydrolysis activity"/>
    <property type="evidence" value="ECO:0007669"/>
    <property type="project" value="RHEA"/>
</dbReference>
<feature type="domain" description="Toprim" evidence="19">
    <location>
        <begin position="658"/>
        <end position="845"/>
    </location>
</feature>
<gene>
    <name evidence="16" type="primary">rgy</name>
    <name evidence="23" type="ORF">TCARB_1712</name>
</gene>
<evidence type="ECO:0000256" key="15">
    <source>
        <dbReference type="ARBA" id="ARBA00049360"/>
    </source>
</evidence>
<dbReference type="InterPro" id="IPR005736">
    <property type="entry name" value="Reverse_gyrase"/>
</dbReference>
<dbReference type="Gene3D" id="1.10.460.10">
    <property type="entry name" value="Topoisomerase I, domain 2"/>
    <property type="match status" value="1"/>
</dbReference>
<dbReference type="InterPro" id="IPR013824">
    <property type="entry name" value="Topo_IA_cen_sub1"/>
</dbReference>
<dbReference type="PROSITE" id="PS50880">
    <property type="entry name" value="TOPRIM"/>
    <property type="match status" value="1"/>
</dbReference>
<protein>
    <recommendedName>
        <fullName evidence="16 17">Reverse gyrase</fullName>
        <ecNumber evidence="16">5.6.2.-</ecNumber>
    </recommendedName>
</protein>
<dbReference type="GeneID" id="16573292"/>
<evidence type="ECO:0000313" key="24">
    <source>
        <dbReference type="Proteomes" id="UP000266720"/>
    </source>
</evidence>
<evidence type="ECO:0000256" key="17">
    <source>
        <dbReference type="RuleBase" id="RU004026"/>
    </source>
</evidence>
<dbReference type="GO" id="GO:0008270">
    <property type="term" value="F:zinc ion binding"/>
    <property type="evidence" value="ECO:0007669"/>
    <property type="project" value="UniProtKB-UniRule"/>
</dbReference>
<dbReference type="InterPro" id="IPR003602">
    <property type="entry name" value="Topo_IA_DNA-bd_dom"/>
</dbReference>
<keyword evidence="6 16" id="KW-0547">Nucleotide-binding</keyword>
<feature type="active site" description="O-(5'-phospho-DNA)-tyrosine intermediate" evidence="16">
    <location>
        <position position="1015"/>
    </location>
</feature>
<dbReference type="InterPro" id="IPR013497">
    <property type="entry name" value="Topo_IA_cen"/>
</dbReference>
<accession>A0A3G1A6W5</accession>
<proteinExistence type="inferred from homology"/>
<reference evidence="24" key="1">
    <citation type="book" date="2010" name="EXTREMOPHILES" publisher="0:0-0">
        <title>Complete genome sequences of ten hyperthermophilic archaea reveal their metabolic capabilities and possible ecological roles.</title>
        <editorList>
            <person name="?"/>
        </editorList>
        <authorList>
            <person name="Ravin N.V."/>
            <person name="Mardanov A.V."/>
            <person name="Bonch-Osmolovskaya E.A."/>
            <person name="Skryabin K.G."/>
        </authorList>
    </citation>
    <scope>NUCLEOTIDE SEQUENCE [LARGE SCALE GENOMIC DNA]</scope>
    <source>
        <strain evidence="24">1505</strain>
    </source>
</reference>
<dbReference type="KEGG" id="tcb:TCARB_1712"/>
<keyword evidence="7 16" id="KW-0863">Zinc-finger</keyword>
<dbReference type="Pfam" id="PF01751">
    <property type="entry name" value="Toprim"/>
    <property type="match status" value="1"/>
</dbReference>
<evidence type="ECO:0000256" key="13">
    <source>
        <dbReference type="ARBA" id="ARBA00023235"/>
    </source>
</evidence>
<dbReference type="PROSITE" id="PS51192">
    <property type="entry name" value="HELICASE_ATP_BIND_1"/>
    <property type="match status" value="1"/>
</dbReference>
<dbReference type="NCBIfam" id="TIGR01054">
    <property type="entry name" value="rgy"/>
    <property type="match status" value="1"/>
</dbReference>
<evidence type="ECO:0000256" key="16">
    <source>
        <dbReference type="HAMAP-Rule" id="MF_01125"/>
    </source>
</evidence>
<dbReference type="SUPFAM" id="SSF56712">
    <property type="entry name" value="Prokaryotic type I DNA topoisomerase"/>
    <property type="match status" value="1"/>
</dbReference>
<dbReference type="EC" id="5.6.2.-" evidence="16"/>
<evidence type="ECO:0000313" key="23">
    <source>
        <dbReference type="EMBL" id="AJB42752.1"/>
    </source>
</evidence>
<keyword evidence="18" id="KW-0812">Transmembrane</keyword>
<evidence type="ECO:0000256" key="8">
    <source>
        <dbReference type="ARBA" id="ARBA00022833"/>
    </source>
</evidence>
<keyword evidence="9 16" id="KW-0067">ATP-binding</keyword>
<dbReference type="PRINTS" id="PR00417">
    <property type="entry name" value="PRTPISMRASEI"/>
</dbReference>
<evidence type="ECO:0000256" key="5">
    <source>
        <dbReference type="ARBA" id="ARBA00022723"/>
    </source>
</evidence>
<dbReference type="Pfam" id="PF00270">
    <property type="entry name" value="DEAD"/>
    <property type="match status" value="1"/>
</dbReference>
<keyword evidence="10" id="KW-0460">Magnesium</keyword>
<comment type="catalytic activity">
    <reaction evidence="15 16 17">
        <text>ATP + H2O = ADP + phosphate + H(+)</text>
        <dbReference type="Rhea" id="RHEA:13065"/>
        <dbReference type="ChEBI" id="CHEBI:15377"/>
        <dbReference type="ChEBI" id="CHEBI:15378"/>
        <dbReference type="ChEBI" id="CHEBI:30616"/>
        <dbReference type="ChEBI" id="CHEBI:43474"/>
        <dbReference type="ChEBI" id="CHEBI:456216"/>
    </reaction>
</comment>
<evidence type="ECO:0000256" key="10">
    <source>
        <dbReference type="ARBA" id="ARBA00022842"/>
    </source>
</evidence>
<dbReference type="STRING" id="697581.TCARB_1712"/>
<dbReference type="SMART" id="SM00493">
    <property type="entry name" value="TOPRIM"/>
    <property type="match status" value="1"/>
</dbReference>
<dbReference type="GeneID" id="25407117"/>
<dbReference type="PROSITE" id="PS52036">
    <property type="entry name" value="ZF_RG_N"/>
    <property type="match status" value="1"/>
</dbReference>
<dbReference type="GO" id="GO:0006260">
    <property type="term" value="P:DNA replication"/>
    <property type="evidence" value="ECO:0007669"/>
    <property type="project" value="UniProtKB-UniRule"/>
</dbReference>
<evidence type="ECO:0000256" key="11">
    <source>
        <dbReference type="ARBA" id="ARBA00023029"/>
    </source>
</evidence>
<dbReference type="InterPro" id="IPR011545">
    <property type="entry name" value="DEAD/DEAH_box_helicase_dom"/>
</dbReference>
<dbReference type="SMART" id="SM00436">
    <property type="entry name" value="TOP1Bc"/>
    <property type="match status" value="1"/>
</dbReference>
<evidence type="ECO:0000256" key="4">
    <source>
        <dbReference type="ARBA" id="ARBA00022490"/>
    </source>
</evidence>
<keyword evidence="5 16" id="KW-0479">Metal-binding</keyword>
<keyword evidence="18" id="KW-1133">Transmembrane helix</keyword>
<dbReference type="InterPro" id="IPR013826">
    <property type="entry name" value="Topo_IA_cen_sub3"/>
</dbReference>
<dbReference type="Proteomes" id="UP000266720">
    <property type="component" value="Chromosome"/>
</dbReference>
<comment type="function">
    <text evidence="17">Modifies the topological state of DNA by introducing positive supercoils in an ATP-dependent process, increasing the linking number in steps of +1. Binds to single-stranded DNA, transiently cleaves and then rejoins the ends, introducing a positive supercoil in the process. The scissile phosphodiester is attacked by the catalytic tyrosine of the enzyme, resulting in the formation of a DNA-(5'-phosphotyrosyl)-enzyme intermediate. Involved in rewinding DNA strands in regions of the chromosome that have opened up to allow replication, transcription, DNA repair and/or for DNA protection.</text>
</comment>
<dbReference type="PANTHER" id="PTHR43505:SF1">
    <property type="entry name" value="REVERSE GYRASE"/>
    <property type="match status" value="1"/>
</dbReference>
<dbReference type="Gene3D" id="2.60.510.20">
    <property type="match status" value="1"/>
</dbReference>
<keyword evidence="8 16" id="KW-0862">Zinc</keyword>
<dbReference type="GO" id="GO:0005737">
    <property type="term" value="C:cytoplasm"/>
    <property type="evidence" value="ECO:0007669"/>
    <property type="project" value="UniProtKB-SubCell"/>
</dbReference>
<evidence type="ECO:0000259" key="20">
    <source>
        <dbReference type="PROSITE" id="PS51192"/>
    </source>
</evidence>
<feature type="domain" description="RG N-terminal-type" evidence="21">
    <location>
        <begin position="4"/>
        <end position="42"/>
    </location>
</feature>
<dbReference type="GO" id="GO:0005524">
    <property type="term" value="F:ATP binding"/>
    <property type="evidence" value="ECO:0007669"/>
    <property type="project" value="UniProtKB-UniRule"/>
</dbReference>
<dbReference type="AlphaFoldDB" id="A0A3G1A6W5"/>
<dbReference type="SMART" id="SM00487">
    <property type="entry name" value="DEXDc"/>
    <property type="match status" value="1"/>
</dbReference>
<comment type="similarity">
    <text evidence="14 16">In the N-terminal section; belongs to the DEAD box helicase family. DDVD subfamily.</text>
</comment>
<evidence type="ECO:0000256" key="6">
    <source>
        <dbReference type="ARBA" id="ARBA00022741"/>
    </source>
</evidence>
<dbReference type="PROSITE" id="PS52039">
    <property type="entry name" value="TOPO_IA_2"/>
    <property type="match status" value="1"/>
</dbReference>
<name>A0A3G1A6W5_9CREN</name>
<dbReference type="Gene3D" id="3.40.50.140">
    <property type="match status" value="1"/>
</dbReference>
<comment type="domain">
    <text evidence="16">Introduction of positive supercoils requires the cooperation of both domains. The helicase-like domain probably does not directly unwind DNA, but more likely acts by driving ATP-dependent conformational changes within the whole enzyme. A beta hairpin in the 'latch' region of the N-terminal domain plays a regulatory role in the enzyme, repressing topoisomerase activity in the absence of ATP and preventing the enzyme from acting as an ATP-independent relaxing enzyme; it also helps to coordinate nucleotide hydrolysis by the ATPase domain with the supercoiling activity of the topoisomerase domain.</text>
</comment>
<dbReference type="CDD" id="cd00186">
    <property type="entry name" value="TOP1Ac"/>
    <property type="match status" value="1"/>
</dbReference>
<dbReference type="InterPro" id="IPR023405">
    <property type="entry name" value="Topo_IA_core_domain"/>
</dbReference>
<dbReference type="Pfam" id="PF17915">
    <property type="entry name" value="zf_Rg"/>
    <property type="match status" value="1"/>
</dbReference>
<feature type="binding site" evidence="16">
    <location>
        <position position="110"/>
    </location>
    <ligand>
        <name>ATP</name>
        <dbReference type="ChEBI" id="CHEBI:30616"/>
    </ligand>
</feature>
<keyword evidence="18" id="KW-0472">Membrane</keyword>
<dbReference type="InterPro" id="IPR027417">
    <property type="entry name" value="P-loop_NTPase"/>
</dbReference>
<comment type="subcellular location">
    <subcellularLocation>
        <location evidence="2 16">Cytoplasm</location>
    </subcellularLocation>
</comment>
<comment type="cofactor">
    <cofactor evidence="16">
        <name>Zn(2+)</name>
        <dbReference type="ChEBI" id="CHEBI:29105"/>
    </cofactor>
    <text evidence="16">Binds 1 or 2 zinc ions per subunit.</text>
</comment>
<dbReference type="InterPro" id="IPR040569">
    <property type="entry name" value="Znf_Rg"/>
</dbReference>
<dbReference type="Pfam" id="PF01131">
    <property type="entry name" value="Topoisom_bac"/>
    <property type="match status" value="1"/>
</dbReference>
<dbReference type="InterPro" id="IPR034142">
    <property type="entry name" value="TOPRIM_RevGyr"/>
</dbReference>
<dbReference type="InterPro" id="IPR014001">
    <property type="entry name" value="Helicase_ATP-bd"/>
</dbReference>
<dbReference type="GO" id="GO:0008094">
    <property type="term" value="F:ATP-dependent activity, acting on DNA"/>
    <property type="evidence" value="ECO:0007669"/>
    <property type="project" value="UniProtKB-UniRule"/>
</dbReference>
<feature type="domain" description="Topo IA-type catalytic" evidence="22">
    <location>
        <begin position="861"/>
        <end position="1268"/>
    </location>
</feature>
<evidence type="ECO:0000259" key="22">
    <source>
        <dbReference type="PROSITE" id="PS52039"/>
    </source>
</evidence>
<keyword evidence="12 16" id="KW-0238">DNA-binding</keyword>
<comment type="subunit">
    <text evidence="3 16">Monomer.</text>
</comment>
<keyword evidence="11 16" id="KW-0799">Topoisomerase</keyword>
<organism evidence="23 24">
    <name type="scientific">Thermofilum adornatum 1505</name>
    <dbReference type="NCBI Taxonomy" id="697581"/>
    <lineage>
        <taxon>Archaea</taxon>
        <taxon>Thermoproteota</taxon>
        <taxon>Thermoprotei</taxon>
        <taxon>Thermofilales</taxon>
        <taxon>Thermofilaceae</taxon>
        <taxon>Thermofilum</taxon>
    </lineage>
</organism>
<keyword evidence="4 16" id="KW-0963">Cytoplasm</keyword>
<feature type="region of interest" description="Topoisomerase I" evidence="16">
    <location>
        <begin position="654"/>
        <end position="1279"/>
    </location>
</feature>
<dbReference type="PANTHER" id="PTHR43505">
    <property type="entry name" value="REVERSE GYRASE"/>
    <property type="match status" value="1"/>
</dbReference>
<evidence type="ECO:0000256" key="3">
    <source>
        <dbReference type="ARBA" id="ARBA00011245"/>
    </source>
</evidence>
<dbReference type="GO" id="GO:0006265">
    <property type="term" value="P:DNA topological change"/>
    <property type="evidence" value="ECO:0007669"/>
    <property type="project" value="UniProtKB-UniRule"/>
</dbReference>
<dbReference type="GO" id="GO:0003677">
    <property type="term" value="F:DNA binding"/>
    <property type="evidence" value="ECO:0007669"/>
    <property type="project" value="UniProtKB-UniRule"/>
</dbReference>
<evidence type="ECO:0000256" key="1">
    <source>
        <dbReference type="ARBA" id="ARBA00001946"/>
    </source>
</evidence>
<evidence type="ECO:0000256" key="2">
    <source>
        <dbReference type="ARBA" id="ARBA00004496"/>
    </source>
</evidence>